<sequence length="378" mass="43309">MKRLLFLKLGPHFIPDEMPIKEKYALLSPFFISDIIAVVHDRKLRRFSNDSFHLRGLYLIPFLRFHTLFRNLLYALYSVPLSVYIHYFRYKYDVVITYDPIVTGLLGLLISKLTGAKLIVEVNGNYEKAFIFHSEKAGVVKHIKNAYCRIMIPFILRQASSIKLLNGNQLKAFPVPRPLSTIFIFPNFVPVRHFKPAGRSSPYILFLGYPWHLKGVDLLIKAFNKLCAEFPEYSLKVVGYCPDKTEYIKLAGGNKRIELCDPVWHDEVIELLSGCSLFVLPSRTEAMGRVLVEAMASRKPVIASNVDGIPSLIRHGETGLLFETENEDDLADKIRTMLRDRSYARRLADNAYAFVHTHLSEACYLNNFLSMIEKTVNG</sequence>
<evidence type="ECO:0000313" key="2">
    <source>
        <dbReference type="EMBL" id="MBZ0155116.1"/>
    </source>
</evidence>
<dbReference type="InterPro" id="IPR001296">
    <property type="entry name" value="Glyco_trans_1"/>
</dbReference>
<dbReference type="SUPFAM" id="SSF53756">
    <property type="entry name" value="UDP-Glycosyltransferase/glycogen phosphorylase"/>
    <property type="match status" value="1"/>
</dbReference>
<dbReference type="PANTHER" id="PTHR45947">
    <property type="entry name" value="SULFOQUINOVOSYL TRANSFERASE SQD2"/>
    <property type="match status" value="1"/>
</dbReference>
<reference evidence="2" key="1">
    <citation type="journal article" date="2021" name="bioRxiv">
        <title>Unraveling nitrogen, sulfur and carbon metabolic pathways and microbial community transcriptional responses to substrate deprivation and toxicity stresses in a bioreactor mimicking anoxic brackish coastal sediment conditions.</title>
        <authorList>
            <person name="Martins P.D."/>
            <person name="Echeveste M.J."/>
            <person name="Arshad A."/>
            <person name="Kurth J."/>
            <person name="Ouboter H."/>
            <person name="Jetten M.S.M."/>
            <person name="Welte C.U."/>
        </authorList>
    </citation>
    <scope>NUCLEOTIDE SEQUENCE</scope>
    <source>
        <strain evidence="2">MAG_39</strain>
    </source>
</reference>
<gene>
    <name evidence="2" type="ORF">K8I29_02740</name>
</gene>
<feature type="domain" description="Glycosyl transferase family 1" evidence="1">
    <location>
        <begin position="201"/>
        <end position="352"/>
    </location>
</feature>
<comment type="caution">
    <text evidence="2">The sequence shown here is derived from an EMBL/GenBank/DDBJ whole genome shotgun (WGS) entry which is preliminary data.</text>
</comment>
<evidence type="ECO:0000259" key="1">
    <source>
        <dbReference type="Pfam" id="PF00534"/>
    </source>
</evidence>
<reference evidence="2" key="2">
    <citation type="submission" date="2021-08" db="EMBL/GenBank/DDBJ databases">
        <authorList>
            <person name="Dalcin Martins P."/>
        </authorList>
    </citation>
    <scope>NUCLEOTIDE SEQUENCE</scope>
    <source>
        <strain evidence="2">MAG_39</strain>
    </source>
</reference>
<dbReference type="AlphaFoldDB" id="A0A953LVQ3"/>
<name>A0A953LVQ3_9BACT</name>
<dbReference type="GO" id="GO:0016758">
    <property type="term" value="F:hexosyltransferase activity"/>
    <property type="evidence" value="ECO:0007669"/>
    <property type="project" value="TreeGrafter"/>
</dbReference>
<organism evidence="2 3">
    <name type="scientific">Candidatus Nitrobium versatile</name>
    <dbReference type="NCBI Taxonomy" id="2884831"/>
    <lineage>
        <taxon>Bacteria</taxon>
        <taxon>Pseudomonadati</taxon>
        <taxon>Nitrospirota</taxon>
        <taxon>Nitrospiria</taxon>
        <taxon>Nitrospirales</taxon>
        <taxon>Nitrospiraceae</taxon>
        <taxon>Candidatus Nitrobium</taxon>
    </lineage>
</organism>
<dbReference type="PANTHER" id="PTHR45947:SF3">
    <property type="entry name" value="SULFOQUINOVOSYL TRANSFERASE SQD2"/>
    <property type="match status" value="1"/>
</dbReference>
<dbReference type="CDD" id="cd03801">
    <property type="entry name" value="GT4_PimA-like"/>
    <property type="match status" value="1"/>
</dbReference>
<accession>A0A953LVQ3</accession>
<dbReference type="EMBL" id="JAIOIV010000018">
    <property type="protein sequence ID" value="MBZ0155116.1"/>
    <property type="molecule type" value="Genomic_DNA"/>
</dbReference>
<dbReference type="InterPro" id="IPR050194">
    <property type="entry name" value="Glycosyltransferase_grp1"/>
</dbReference>
<proteinExistence type="predicted"/>
<evidence type="ECO:0000313" key="3">
    <source>
        <dbReference type="Proteomes" id="UP000705867"/>
    </source>
</evidence>
<dbReference type="Proteomes" id="UP000705867">
    <property type="component" value="Unassembled WGS sequence"/>
</dbReference>
<protein>
    <submittedName>
        <fullName evidence="2">Glycosyltransferase family 4 protein</fullName>
    </submittedName>
</protein>
<dbReference type="Gene3D" id="3.40.50.2000">
    <property type="entry name" value="Glycogen Phosphorylase B"/>
    <property type="match status" value="2"/>
</dbReference>
<dbReference type="Pfam" id="PF00534">
    <property type="entry name" value="Glycos_transf_1"/>
    <property type="match status" value="1"/>
</dbReference>